<keyword evidence="3" id="KW-1185">Reference proteome</keyword>
<dbReference type="EMBL" id="LXQA010297174">
    <property type="protein sequence ID" value="MCI41856.1"/>
    <property type="molecule type" value="Genomic_DNA"/>
</dbReference>
<dbReference type="InterPro" id="IPR054722">
    <property type="entry name" value="PolX-like_BBD"/>
</dbReference>
<evidence type="ECO:0000313" key="2">
    <source>
        <dbReference type="EMBL" id="MCI41856.1"/>
    </source>
</evidence>
<accession>A0A392S1Y4</accession>
<evidence type="ECO:0000313" key="3">
    <source>
        <dbReference type="Proteomes" id="UP000265520"/>
    </source>
</evidence>
<comment type="caution">
    <text evidence="2">The sequence shown here is derived from an EMBL/GenBank/DDBJ whole genome shotgun (WGS) entry which is preliminary data.</text>
</comment>
<dbReference type="Proteomes" id="UP000265520">
    <property type="component" value="Unassembled WGS sequence"/>
</dbReference>
<feature type="domain" description="Retrovirus-related Pol polyprotein from transposon TNT 1-94-like beta-barrel" evidence="1">
    <location>
        <begin position="14"/>
        <end position="67"/>
    </location>
</feature>
<proteinExistence type="predicted"/>
<dbReference type="AlphaFoldDB" id="A0A392S1Y4"/>
<reference evidence="2 3" key="1">
    <citation type="journal article" date="2018" name="Front. Plant Sci.">
        <title>Red Clover (Trifolium pratense) and Zigzag Clover (T. medium) - A Picture of Genomic Similarities and Differences.</title>
        <authorList>
            <person name="Dluhosova J."/>
            <person name="Istvanek J."/>
            <person name="Nedelnik J."/>
            <person name="Repkova J."/>
        </authorList>
    </citation>
    <scope>NUCLEOTIDE SEQUENCE [LARGE SCALE GENOMIC DNA]</scope>
    <source>
        <strain evidence="3">cv. 10/8</strain>
        <tissue evidence="2">Leaf</tissue>
    </source>
</reference>
<protein>
    <submittedName>
        <fullName evidence="2">Retrovirus-related pol polyprotein from transposon TNT 1-94</fullName>
    </submittedName>
</protein>
<sequence length="88" mass="10140">MATTTDEENHHEDWYLDIGCSNHMTSHREWLINFNNSSKTKIRFADNRIIPAEGVGDVLIKGKKGHQACCEFVKNHTNTKLDVWSKLI</sequence>
<organism evidence="2 3">
    <name type="scientific">Trifolium medium</name>
    <dbReference type="NCBI Taxonomy" id="97028"/>
    <lineage>
        <taxon>Eukaryota</taxon>
        <taxon>Viridiplantae</taxon>
        <taxon>Streptophyta</taxon>
        <taxon>Embryophyta</taxon>
        <taxon>Tracheophyta</taxon>
        <taxon>Spermatophyta</taxon>
        <taxon>Magnoliopsida</taxon>
        <taxon>eudicotyledons</taxon>
        <taxon>Gunneridae</taxon>
        <taxon>Pentapetalae</taxon>
        <taxon>rosids</taxon>
        <taxon>fabids</taxon>
        <taxon>Fabales</taxon>
        <taxon>Fabaceae</taxon>
        <taxon>Papilionoideae</taxon>
        <taxon>50 kb inversion clade</taxon>
        <taxon>NPAAA clade</taxon>
        <taxon>Hologalegina</taxon>
        <taxon>IRL clade</taxon>
        <taxon>Trifolieae</taxon>
        <taxon>Trifolium</taxon>
    </lineage>
</organism>
<name>A0A392S1Y4_9FABA</name>
<feature type="non-terminal residue" evidence="2">
    <location>
        <position position="88"/>
    </location>
</feature>
<evidence type="ECO:0000259" key="1">
    <source>
        <dbReference type="Pfam" id="PF22936"/>
    </source>
</evidence>
<dbReference type="Pfam" id="PF22936">
    <property type="entry name" value="Pol_BBD"/>
    <property type="match status" value="1"/>
</dbReference>